<evidence type="ECO:0000313" key="2">
    <source>
        <dbReference type="EMBL" id="QSG09410.1"/>
    </source>
</evidence>
<feature type="region of interest" description="Disordered" evidence="1">
    <location>
        <begin position="15"/>
        <end position="47"/>
    </location>
</feature>
<dbReference type="SUPFAM" id="SSF53474">
    <property type="entry name" value="alpha/beta-Hydrolases"/>
    <property type="match status" value="1"/>
</dbReference>
<dbReference type="Gene3D" id="3.40.50.1820">
    <property type="entry name" value="alpha/beta hydrolase"/>
    <property type="match status" value="1"/>
</dbReference>
<dbReference type="RefSeq" id="WP_229109509.1">
    <property type="nucleotide sequence ID" value="NZ_CP064788.1"/>
</dbReference>
<dbReference type="InterPro" id="IPR029058">
    <property type="entry name" value="AB_hydrolase_fold"/>
</dbReference>
<dbReference type="GeneID" id="68852637"/>
<dbReference type="EMBL" id="CP064788">
    <property type="protein sequence ID" value="QSG09410.1"/>
    <property type="molecule type" value="Genomic_DNA"/>
</dbReference>
<reference evidence="2 3" key="1">
    <citation type="submission" date="2020-11" db="EMBL/GenBank/DDBJ databases">
        <title>Carbohydrate-dependent, anaerobic sulfur respiration: A novel catabolism in halophilic archaea.</title>
        <authorList>
            <person name="Sorokin D.Y."/>
            <person name="Messina E."/>
            <person name="Smedile F."/>
            <person name="La Cono V."/>
            <person name="Hallsworth J.E."/>
            <person name="Yakimov M.M."/>
        </authorList>
    </citation>
    <scope>NUCLEOTIDE SEQUENCE [LARGE SCALE GENOMIC DNA]</scope>
    <source>
        <strain evidence="2 3">HSR12-2</strain>
    </source>
</reference>
<feature type="compositionally biased region" description="Basic and acidic residues" evidence="1">
    <location>
        <begin position="35"/>
        <end position="47"/>
    </location>
</feature>
<keyword evidence="3" id="KW-1185">Reference proteome</keyword>
<accession>A0A897N4T7</accession>
<name>A0A897N4T7_9EURY</name>
<dbReference type="GO" id="GO:0016787">
    <property type="term" value="F:hydrolase activity"/>
    <property type="evidence" value="ECO:0007669"/>
    <property type="project" value="UniProtKB-KW"/>
</dbReference>
<dbReference type="KEGG" id="hds:HSR122_2025"/>
<evidence type="ECO:0000313" key="3">
    <source>
        <dbReference type="Proteomes" id="UP000662973"/>
    </source>
</evidence>
<evidence type="ECO:0000256" key="1">
    <source>
        <dbReference type="SAM" id="MobiDB-lite"/>
    </source>
</evidence>
<proteinExistence type="predicted"/>
<dbReference type="Proteomes" id="UP000662973">
    <property type="component" value="Chromosome"/>
</dbReference>
<protein>
    <submittedName>
        <fullName evidence="2">Alpha/beta superfamily hydrolase</fullName>
    </submittedName>
</protein>
<keyword evidence="2" id="KW-0378">Hydrolase</keyword>
<dbReference type="AlphaFoldDB" id="A0A897N4T7"/>
<organism evidence="2 3">
    <name type="scientific">Halapricum desulfuricans</name>
    <dbReference type="NCBI Taxonomy" id="2841257"/>
    <lineage>
        <taxon>Archaea</taxon>
        <taxon>Methanobacteriati</taxon>
        <taxon>Methanobacteriota</taxon>
        <taxon>Stenosarchaea group</taxon>
        <taxon>Halobacteria</taxon>
        <taxon>Halobacteriales</taxon>
        <taxon>Haloarculaceae</taxon>
        <taxon>Halapricum</taxon>
    </lineage>
</organism>
<sequence length="47" mass="5449">MWNWQRQDFEDSYHLIIPDNRGTGTSSEPAGPYTIDERLAPSPETRL</sequence>
<gene>
    <name evidence="2" type="primary">mhpC3</name>
    <name evidence="2" type="ORF">HSR122_2025</name>
</gene>